<dbReference type="VEuPathDB" id="TrichDB:TVAG_354320"/>
<keyword evidence="2" id="KW-1185">Reference proteome</keyword>
<evidence type="ECO:0000313" key="1">
    <source>
        <dbReference type="EMBL" id="EAX98494.1"/>
    </source>
</evidence>
<dbReference type="VEuPathDB" id="TrichDB:TVAGG3_0664220"/>
<name>A2F9C2_TRIV3</name>
<accession>A2F9C2</accession>
<dbReference type="AlphaFoldDB" id="A2F9C2"/>
<dbReference type="SMR" id="A2F9C2"/>
<dbReference type="RefSeq" id="XP_001311424.1">
    <property type="nucleotide sequence ID" value="XM_001311423.1"/>
</dbReference>
<dbReference type="SUPFAM" id="SSF49562">
    <property type="entry name" value="C2 domain (Calcium/lipid-binding domain, CaLB)"/>
    <property type="match status" value="1"/>
</dbReference>
<gene>
    <name evidence="1" type="ORF">TVAG_354320</name>
</gene>
<proteinExistence type="predicted"/>
<dbReference type="Gene3D" id="2.60.40.150">
    <property type="entry name" value="C2 domain"/>
    <property type="match status" value="1"/>
</dbReference>
<dbReference type="InterPro" id="IPR035892">
    <property type="entry name" value="C2_domain_sf"/>
</dbReference>
<dbReference type="Proteomes" id="UP000001542">
    <property type="component" value="Unassembled WGS sequence"/>
</dbReference>
<reference evidence="1" key="1">
    <citation type="submission" date="2006-10" db="EMBL/GenBank/DDBJ databases">
        <authorList>
            <person name="Amadeo P."/>
            <person name="Zhao Q."/>
            <person name="Wortman J."/>
            <person name="Fraser-Liggett C."/>
            <person name="Carlton J."/>
        </authorList>
    </citation>
    <scope>NUCLEOTIDE SEQUENCE</scope>
    <source>
        <strain evidence="1">G3</strain>
    </source>
</reference>
<dbReference type="InParanoid" id="A2F9C2"/>
<dbReference type="EMBL" id="DS113673">
    <property type="protein sequence ID" value="EAX98494.1"/>
    <property type="molecule type" value="Genomic_DNA"/>
</dbReference>
<protein>
    <submittedName>
        <fullName evidence="1">Uncharacterized protein</fullName>
    </submittedName>
</protein>
<dbReference type="KEGG" id="tva:4756291"/>
<organism evidence="1 2">
    <name type="scientific">Trichomonas vaginalis (strain ATCC PRA-98 / G3)</name>
    <dbReference type="NCBI Taxonomy" id="412133"/>
    <lineage>
        <taxon>Eukaryota</taxon>
        <taxon>Metamonada</taxon>
        <taxon>Parabasalia</taxon>
        <taxon>Trichomonadida</taxon>
        <taxon>Trichomonadidae</taxon>
        <taxon>Trichomonas</taxon>
    </lineage>
</organism>
<evidence type="ECO:0000313" key="2">
    <source>
        <dbReference type="Proteomes" id="UP000001542"/>
    </source>
</evidence>
<reference evidence="1" key="2">
    <citation type="journal article" date="2007" name="Science">
        <title>Draft genome sequence of the sexually transmitted pathogen Trichomonas vaginalis.</title>
        <authorList>
            <person name="Carlton J.M."/>
            <person name="Hirt R.P."/>
            <person name="Silva J.C."/>
            <person name="Delcher A.L."/>
            <person name="Schatz M."/>
            <person name="Zhao Q."/>
            <person name="Wortman J.R."/>
            <person name="Bidwell S.L."/>
            <person name="Alsmark U.C.M."/>
            <person name="Besteiro S."/>
            <person name="Sicheritz-Ponten T."/>
            <person name="Noel C.J."/>
            <person name="Dacks J.B."/>
            <person name="Foster P.G."/>
            <person name="Simillion C."/>
            <person name="Van de Peer Y."/>
            <person name="Miranda-Saavedra D."/>
            <person name="Barton G.J."/>
            <person name="Westrop G.D."/>
            <person name="Mueller S."/>
            <person name="Dessi D."/>
            <person name="Fiori P.L."/>
            <person name="Ren Q."/>
            <person name="Paulsen I."/>
            <person name="Zhang H."/>
            <person name="Bastida-Corcuera F.D."/>
            <person name="Simoes-Barbosa A."/>
            <person name="Brown M.T."/>
            <person name="Hayes R.D."/>
            <person name="Mukherjee M."/>
            <person name="Okumura C.Y."/>
            <person name="Schneider R."/>
            <person name="Smith A.J."/>
            <person name="Vanacova S."/>
            <person name="Villalvazo M."/>
            <person name="Haas B.J."/>
            <person name="Pertea M."/>
            <person name="Feldblyum T.V."/>
            <person name="Utterback T.R."/>
            <person name="Shu C.L."/>
            <person name="Osoegawa K."/>
            <person name="de Jong P.J."/>
            <person name="Hrdy I."/>
            <person name="Horvathova L."/>
            <person name="Zubacova Z."/>
            <person name="Dolezal P."/>
            <person name="Malik S.B."/>
            <person name="Logsdon J.M. Jr."/>
            <person name="Henze K."/>
            <person name="Gupta A."/>
            <person name="Wang C.C."/>
            <person name="Dunne R.L."/>
            <person name="Upcroft J.A."/>
            <person name="Upcroft P."/>
            <person name="White O."/>
            <person name="Salzberg S.L."/>
            <person name="Tang P."/>
            <person name="Chiu C.-H."/>
            <person name="Lee Y.-S."/>
            <person name="Embley T.M."/>
            <person name="Coombs G.H."/>
            <person name="Mottram J.C."/>
            <person name="Tachezy J."/>
            <person name="Fraser-Liggett C.M."/>
            <person name="Johnson P.J."/>
        </authorList>
    </citation>
    <scope>NUCLEOTIDE SEQUENCE [LARGE SCALE GENOMIC DNA]</scope>
    <source>
        <strain evidence="1">G3</strain>
    </source>
</reference>
<sequence>MSATKQIQRSKIESYQKFALFLMSVLYIHINGFVIPDKKNDTSSSMFFTITHDRNGAMKQFSFRGADCANIKKSFNMKITGENETLTINLYKKHIFSNELIGTLTIPVCEIEANTKSLNVLELTNKNDKSESPILLRCVIHLSSDKSLAYNCPKALPKLPQYDLNKSQQLKSERIALTATMNTRLSGSQPIFF</sequence>